<keyword evidence="2" id="KW-1185">Reference proteome</keyword>
<accession>F3QU59</accession>
<dbReference type="PROSITE" id="PS51257">
    <property type="entry name" value="PROKAR_LIPOPROTEIN"/>
    <property type="match status" value="1"/>
</dbReference>
<dbReference type="STRING" id="762982.HMPREF9442_01730"/>
<protein>
    <submittedName>
        <fullName evidence="1">Uncharacterized protein</fullName>
    </submittedName>
</protein>
<dbReference type="HOGENOM" id="CLU_1198866_0_0_10"/>
<dbReference type="RefSeq" id="WP_008627027.1">
    <property type="nucleotide sequence ID" value="NZ_GL883846.1"/>
</dbReference>
<evidence type="ECO:0000313" key="1">
    <source>
        <dbReference type="EMBL" id="EGG54144.1"/>
    </source>
</evidence>
<reference evidence="1 2" key="1">
    <citation type="submission" date="2011-02" db="EMBL/GenBank/DDBJ databases">
        <authorList>
            <person name="Weinstock G."/>
            <person name="Sodergren E."/>
            <person name="Clifton S."/>
            <person name="Fulton L."/>
            <person name="Fulton B."/>
            <person name="Courtney L."/>
            <person name="Fronick C."/>
            <person name="Harrison M."/>
            <person name="Strong C."/>
            <person name="Farmer C."/>
            <person name="Delahaunty K."/>
            <person name="Markovic C."/>
            <person name="Hall O."/>
            <person name="Minx P."/>
            <person name="Tomlinson C."/>
            <person name="Mitreva M."/>
            <person name="Hou S."/>
            <person name="Chen J."/>
            <person name="Wollam A."/>
            <person name="Pepin K.H."/>
            <person name="Johnson M."/>
            <person name="Bhonagiri V."/>
            <person name="Zhang X."/>
            <person name="Suruliraj S."/>
            <person name="Warren W."/>
            <person name="Chinwalla A."/>
            <person name="Mardis E.R."/>
            <person name="Wilson R.K."/>
        </authorList>
    </citation>
    <scope>NUCLEOTIDE SEQUENCE [LARGE SCALE GENOMIC DNA]</scope>
    <source>
        <strain evidence="1 2">YIT 11841</strain>
    </source>
</reference>
<sequence length="231" mass="27630">MRNGVKVICAIGLASACLCGGAQERYREYTYHVEGRRTVTLGNYLMVVPPPFPMTEAERLERVEKYRSVCDSLLKENEYRRLGEWNFKERWAYLEAKAKKVILQLLPDYYSDNMNIREMSVTEMRVYERERAIKVYSALFWFDPRIEDRAYEKDARRHGMVEVKVCDEDAQAYSFEVPYYIGIRLYPPEWEDGLAKTWIPFPYIIPNRNYKGNIVMRHEVIPKIIEKRWKR</sequence>
<organism evidence="1 2">
    <name type="scientific">Paraprevotella xylaniphila YIT 11841</name>
    <dbReference type="NCBI Taxonomy" id="762982"/>
    <lineage>
        <taxon>Bacteria</taxon>
        <taxon>Pseudomonadati</taxon>
        <taxon>Bacteroidota</taxon>
        <taxon>Bacteroidia</taxon>
        <taxon>Bacteroidales</taxon>
        <taxon>Prevotellaceae</taxon>
        <taxon>Paraprevotella</taxon>
    </lineage>
</organism>
<evidence type="ECO:0000313" key="2">
    <source>
        <dbReference type="Proteomes" id="UP000005546"/>
    </source>
</evidence>
<comment type="caution">
    <text evidence="1">The sequence shown here is derived from an EMBL/GenBank/DDBJ whole genome shotgun (WGS) entry which is preliminary data.</text>
</comment>
<gene>
    <name evidence="1" type="ORF">HMPREF9442_01730</name>
</gene>
<name>F3QU59_9BACT</name>
<dbReference type="AlphaFoldDB" id="F3QU59"/>
<proteinExistence type="predicted"/>
<dbReference type="Proteomes" id="UP000005546">
    <property type="component" value="Unassembled WGS sequence"/>
</dbReference>
<dbReference type="EMBL" id="AFBR01000046">
    <property type="protein sequence ID" value="EGG54144.1"/>
    <property type="molecule type" value="Genomic_DNA"/>
</dbReference>